<gene>
    <name evidence="2" type="ORF">ACFQGU_15455</name>
</gene>
<evidence type="ECO:0000313" key="3">
    <source>
        <dbReference type="Proteomes" id="UP001596138"/>
    </source>
</evidence>
<sequence length="256" mass="26604">MPASMKDRVAIVTGGTRGIGLATARSLLDRGATVCITGRSTEQLADALTQLDAGERAIGVAGHAAEAAHQDATVARVMAEFGSVDVLVNGVGINPYYGSTSDLPEDVAIKMFRTNVLAALAWFTRCEQAWMGEHGGSVVNLSSAGAYRGGPLLGSYGITKAAMIRLTEQLALEKAPRRIRVNAVAPGTVRTKFAAQFWEGNEEAAAAAYPLGRAGEPEDVAEAIAFLASDDASWITGQTLAIDGGLLLTTLVDSLA</sequence>
<proteinExistence type="inferred from homology"/>
<evidence type="ECO:0000313" key="2">
    <source>
        <dbReference type="EMBL" id="MFC6239275.1"/>
    </source>
</evidence>
<dbReference type="PRINTS" id="PR00081">
    <property type="entry name" value="GDHRDH"/>
</dbReference>
<comment type="caution">
    <text evidence="2">The sequence shown here is derived from an EMBL/GenBank/DDBJ whole genome shotgun (WGS) entry which is preliminary data.</text>
</comment>
<dbReference type="EMBL" id="JBHSTI010000009">
    <property type="protein sequence ID" value="MFC6239275.1"/>
    <property type="molecule type" value="Genomic_DNA"/>
</dbReference>
<dbReference type="Pfam" id="PF13561">
    <property type="entry name" value="adh_short_C2"/>
    <property type="match status" value="1"/>
</dbReference>
<protein>
    <submittedName>
        <fullName evidence="2">SDR family oxidoreductase</fullName>
    </submittedName>
</protein>
<evidence type="ECO:0000256" key="1">
    <source>
        <dbReference type="ARBA" id="ARBA00006484"/>
    </source>
</evidence>
<dbReference type="CDD" id="cd05233">
    <property type="entry name" value="SDR_c"/>
    <property type="match status" value="1"/>
</dbReference>
<reference evidence="3" key="1">
    <citation type="journal article" date="2019" name="Int. J. Syst. Evol. Microbiol.">
        <title>The Global Catalogue of Microorganisms (GCM) 10K type strain sequencing project: providing services to taxonomists for standard genome sequencing and annotation.</title>
        <authorList>
            <consortium name="The Broad Institute Genomics Platform"/>
            <consortium name="The Broad Institute Genome Sequencing Center for Infectious Disease"/>
            <person name="Wu L."/>
            <person name="Ma J."/>
        </authorList>
    </citation>
    <scope>NUCLEOTIDE SEQUENCE [LARGE SCALE GENOMIC DNA]</scope>
    <source>
        <strain evidence="3">CGMCC 4.7317</strain>
    </source>
</reference>
<name>A0ABW1T5C2_9ACTN</name>
<dbReference type="SUPFAM" id="SSF51735">
    <property type="entry name" value="NAD(P)-binding Rossmann-fold domains"/>
    <property type="match status" value="1"/>
</dbReference>
<dbReference type="PANTHER" id="PTHR43943:SF2">
    <property type="entry name" value="DEHYDROGENASE_REDUCTASE 4"/>
    <property type="match status" value="1"/>
</dbReference>
<dbReference type="NCBIfam" id="NF005559">
    <property type="entry name" value="PRK07231.1"/>
    <property type="match status" value="1"/>
</dbReference>
<dbReference type="Gene3D" id="3.40.50.720">
    <property type="entry name" value="NAD(P)-binding Rossmann-like Domain"/>
    <property type="match status" value="1"/>
</dbReference>
<comment type="similarity">
    <text evidence="1">Belongs to the short-chain dehydrogenases/reductases (SDR) family.</text>
</comment>
<dbReference type="PANTHER" id="PTHR43943">
    <property type="entry name" value="DEHYDROGENASE/REDUCTASE (SDR FAMILY) MEMBER 4"/>
    <property type="match status" value="1"/>
</dbReference>
<dbReference type="RefSeq" id="WP_386768419.1">
    <property type="nucleotide sequence ID" value="NZ_JBHSTI010000009.1"/>
</dbReference>
<dbReference type="InterPro" id="IPR020904">
    <property type="entry name" value="Sc_DH/Rdtase_CS"/>
</dbReference>
<dbReference type="InterPro" id="IPR036291">
    <property type="entry name" value="NAD(P)-bd_dom_sf"/>
</dbReference>
<dbReference type="PROSITE" id="PS00061">
    <property type="entry name" value="ADH_SHORT"/>
    <property type="match status" value="1"/>
</dbReference>
<dbReference type="Proteomes" id="UP001596138">
    <property type="component" value="Unassembled WGS sequence"/>
</dbReference>
<dbReference type="InterPro" id="IPR002347">
    <property type="entry name" value="SDR_fam"/>
</dbReference>
<accession>A0ABW1T5C2</accession>
<organism evidence="2 3">
    <name type="scientific">Longivirga aurantiaca</name>
    <dbReference type="NCBI Taxonomy" id="1837743"/>
    <lineage>
        <taxon>Bacteria</taxon>
        <taxon>Bacillati</taxon>
        <taxon>Actinomycetota</taxon>
        <taxon>Actinomycetes</taxon>
        <taxon>Sporichthyales</taxon>
        <taxon>Sporichthyaceae</taxon>
        <taxon>Longivirga</taxon>
    </lineage>
</organism>
<keyword evidence="3" id="KW-1185">Reference proteome</keyword>
<dbReference type="PRINTS" id="PR00080">
    <property type="entry name" value="SDRFAMILY"/>
</dbReference>